<feature type="region of interest" description="Disordered" evidence="1">
    <location>
        <begin position="179"/>
        <end position="217"/>
    </location>
</feature>
<dbReference type="EMBL" id="JAVDPF010000038">
    <property type="protein sequence ID" value="KAL1868586.1"/>
    <property type="molecule type" value="Genomic_DNA"/>
</dbReference>
<evidence type="ECO:0000256" key="1">
    <source>
        <dbReference type="SAM" id="MobiDB-lite"/>
    </source>
</evidence>
<evidence type="ECO:0000313" key="3">
    <source>
        <dbReference type="Proteomes" id="UP001583193"/>
    </source>
</evidence>
<organism evidence="2 3">
    <name type="scientific">Paecilomyces lecythidis</name>
    <dbReference type="NCBI Taxonomy" id="3004212"/>
    <lineage>
        <taxon>Eukaryota</taxon>
        <taxon>Fungi</taxon>
        <taxon>Dikarya</taxon>
        <taxon>Ascomycota</taxon>
        <taxon>Pezizomycotina</taxon>
        <taxon>Eurotiomycetes</taxon>
        <taxon>Eurotiomycetidae</taxon>
        <taxon>Eurotiales</taxon>
        <taxon>Thermoascaceae</taxon>
        <taxon>Paecilomyces</taxon>
    </lineage>
</organism>
<sequence>MMDEIDLLLCLDVEKCASLYRRQKIASLKDEKQNPVLPQSDKTVDKPGARRMDYENEEFTEKDCFLMPPPRKRARFSSESVKNSSAGYLSLSTDGEKQEDSFPSDNALRDRPMESPPLFQSSSPGDQTFLVSIYDSAFMSGFPFGNFAPSLGSFPDFDIYEDPYDCDMYESQLDPRWYPSAGEDKENMSEGELQGEDADTEMEDASETDESPHPTRGGRMVLHERVLQERLLETPDMDIDEEPVLPVVHIAMDALAHLAEQQGHNVGLLA</sequence>
<accession>A0ABR3WYR8</accession>
<comment type="caution">
    <text evidence="2">The sequence shown here is derived from an EMBL/GenBank/DDBJ whole genome shotgun (WGS) entry which is preliminary data.</text>
</comment>
<protein>
    <submittedName>
        <fullName evidence="2">Uncharacterized protein</fullName>
    </submittedName>
</protein>
<feature type="compositionally biased region" description="Basic and acidic residues" evidence="1">
    <location>
        <begin position="42"/>
        <end position="53"/>
    </location>
</feature>
<evidence type="ECO:0000313" key="2">
    <source>
        <dbReference type="EMBL" id="KAL1868586.1"/>
    </source>
</evidence>
<proteinExistence type="predicted"/>
<feature type="region of interest" description="Disordered" evidence="1">
    <location>
        <begin position="27"/>
        <end position="53"/>
    </location>
</feature>
<dbReference type="Proteomes" id="UP001583193">
    <property type="component" value="Unassembled WGS sequence"/>
</dbReference>
<feature type="compositionally biased region" description="Acidic residues" evidence="1">
    <location>
        <begin position="193"/>
        <end position="209"/>
    </location>
</feature>
<gene>
    <name evidence="2" type="ORF">Plec18167_008177</name>
</gene>
<name>A0ABR3WYR8_9EURO</name>
<keyword evidence="3" id="KW-1185">Reference proteome</keyword>
<feature type="region of interest" description="Disordered" evidence="1">
    <location>
        <begin position="87"/>
        <end position="124"/>
    </location>
</feature>
<reference evidence="2 3" key="1">
    <citation type="journal article" date="2024" name="IMA Fungus">
        <title>IMA Genome - F19 : A genome assembly and annotation guide to empower mycologists, including annotated draft genome sequences of Ceratocystis pirilliformis, Diaporthe australafricana, Fusarium ophioides, Paecilomyces lecythidis, and Sporothrix stenoceras.</title>
        <authorList>
            <person name="Aylward J."/>
            <person name="Wilson A.M."/>
            <person name="Visagie C.M."/>
            <person name="Spraker J."/>
            <person name="Barnes I."/>
            <person name="Buitendag C."/>
            <person name="Ceriani C."/>
            <person name="Del Mar Angel L."/>
            <person name="du Plessis D."/>
            <person name="Fuchs T."/>
            <person name="Gasser K."/>
            <person name="Kramer D."/>
            <person name="Li W."/>
            <person name="Munsamy K."/>
            <person name="Piso A."/>
            <person name="Price J.L."/>
            <person name="Sonnekus B."/>
            <person name="Thomas C."/>
            <person name="van der Nest A."/>
            <person name="van Dijk A."/>
            <person name="van Heerden A."/>
            <person name="van Vuuren N."/>
            <person name="Yilmaz N."/>
            <person name="Duong T.A."/>
            <person name="van der Merwe N.A."/>
            <person name="Wingfield M.J."/>
            <person name="Wingfield B.D."/>
        </authorList>
    </citation>
    <scope>NUCLEOTIDE SEQUENCE [LARGE SCALE GENOMIC DNA]</scope>
    <source>
        <strain evidence="2 3">CMW 18167</strain>
    </source>
</reference>